<keyword evidence="1" id="KW-0812">Transmembrane</keyword>
<reference evidence="2" key="1">
    <citation type="journal article" date="2020" name="Appl. Environ. Microbiol.">
        <title>Medium-Chain Fatty Acid Synthesis by 'Candidatus Weimeria bifida' gen. nov., sp. nov., and 'Candidatus Pseudoramibacter fermentans' sp. nov.</title>
        <authorList>
            <person name="Scarborough M.J."/>
            <person name="Myers K.S."/>
            <person name="Donohue T.J."/>
            <person name="Noguera D.R."/>
        </authorList>
    </citation>
    <scope>NUCLEOTIDE SEQUENCE</scope>
    <source>
        <strain evidence="2">EUB1.1</strain>
    </source>
</reference>
<dbReference type="Proteomes" id="UP000473648">
    <property type="component" value="Unassembled WGS sequence"/>
</dbReference>
<proteinExistence type="predicted"/>
<keyword evidence="3" id="KW-1185">Reference proteome</keyword>
<feature type="transmembrane region" description="Helical" evidence="1">
    <location>
        <begin position="12"/>
        <end position="30"/>
    </location>
</feature>
<feature type="transmembrane region" description="Helical" evidence="1">
    <location>
        <begin position="36"/>
        <end position="58"/>
    </location>
</feature>
<sequence>MSSFFKTEAGHLTLAFIVIVIGACIIRAGLASGASALLGVGAAAVLVALCAVPFRTYVIKPIAKKQSAASNSEPNHNKE</sequence>
<accession>A0A6L5GPE5</accession>
<evidence type="ECO:0000256" key="1">
    <source>
        <dbReference type="SAM" id="Phobius"/>
    </source>
</evidence>
<keyword evidence="1" id="KW-1133">Transmembrane helix</keyword>
<organism evidence="2 3">
    <name type="scientific">Candidatus Pseudoramibacter fermentans</name>
    <dbReference type="NCBI Taxonomy" id="2594427"/>
    <lineage>
        <taxon>Bacteria</taxon>
        <taxon>Bacillati</taxon>
        <taxon>Bacillota</taxon>
        <taxon>Clostridia</taxon>
        <taxon>Eubacteriales</taxon>
        <taxon>Eubacteriaceae</taxon>
        <taxon>Pseudoramibacter</taxon>
    </lineage>
</organism>
<gene>
    <name evidence="2" type="ORF">FRC53_01575</name>
</gene>
<dbReference type="PROSITE" id="PS51257">
    <property type="entry name" value="PROKAR_LIPOPROTEIN"/>
    <property type="match status" value="1"/>
</dbReference>
<dbReference type="EMBL" id="VOGB01000003">
    <property type="protein sequence ID" value="MQM72125.1"/>
    <property type="molecule type" value="Genomic_DNA"/>
</dbReference>
<dbReference type="AlphaFoldDB" id="A0A6L5GPE5"/>
<evidence type="ECO:0000313" key="3">
    <source>
        <dbReference type="Proteomes" id="UP000473648"/>
    </source>
</evidence>
<evidence type="ECO:0000313" key="2">
    <source>
        <dbReference type="EMBL" id="MQM72125.1"/>
    </source>
</evidence>
<keyword evidence="1" id="KW-0472">Membrane</keyword>
<protein>
    <submittedName>
        <fullName evidence="2">Uncharacterized protein</fullName>
    </submittedName>
</protein>
<comment type="caution">
    <text evidence="2">The sequence shown here is derived from an EMBL/GenBank/DDBJ whole genome shotgun (WGS) entry which is preliminary data.</text>
</comment>
<name>A0A6L5GPE5_9FIRM</name>